<sequence length="241" mass="25535">MLSGTSISTPADSSSSNPSRLFIFAISSRRTAGHALPEASVKPDVSFFACGLGAAGVAISPPTGLPIFILWWPEAFAIDIFGVETCTADFADPIEVLRVRGNPCLETLGGLNPVPSSEKSQWDMSFFSTSPPKPSPEASLAPCSDLAPCLIDPSSLTAVAVKNFGFAVSAGAVSLAAVTAAVDDRVRLPTAAAAAARALLLVCILASTQHRRQRYFSAKRARSRYFQHSPPTNPQLYRRRL</sequence>
<dbReference type="GeneID" id="94194539"/>
<keyword evidence="2" id="KW-1185">Reference proteome</keyword>
<protein>
    <submittedName>
        <fullName evidence="1">Aspartate carbamoyltransferase</fullName>
    </submittedName>
</protein>
<evidence type="ECO:0000313" key="2">
    <source>
        <dbReference type="Proteomes" id="UP001497744"/>
    </source>
</evidence>
<dbReference type="Proteomes" id="UP001497744">
    <property type="component" value="Unassembled WGS sequence"/>
</dbReference>
<dbReference type="AlphaFoldDB" id="A0AAV4LSD9"/>
<dbReference type="RefSeq" id="XP_067715127.1">
    <property type="nucleotide sequence ID" value="XM_067859026.1"/>
</dbReference>
<name>A0AAV4LSD9_BABCB</name>
<dbReference type="EMBL" id="BPLF01000002">
    <property type="protein sequence ID" value="GIX63058.1"/>
    <property type="molecule type" value="Genomic_DNA"/>
</dbReference>
<comment type="caution">
    <text evidence="1">The sequence shown here is derived from an EMBL/GenBank/DDBJ whole genome shotgun (WGS) entry which is preliminary data.</text>
</comment>
<proteinExistence type="predicted"/>
<organism evidence="1 2">
    <name type="scientific">Babesia caballi</name>
    <dbReference type="NCBI Taxonomy" id="5871"/>
    <lineage>
        <taxon>Eukaryota</taxon>
        <taxon>Sar</taxon>
        <taxon>Alveolata</taxon>
        <taxon>Apicomplexa</taxon>
        <taxon>Aconoidasida</taxon>
        <taxon>Piroplasmida</taxon>
        <taxon>Babesiidae</taxon>
        <taxon>Babesia</taxon>
    </lineage>
</organism>
<accession>A0AAV4LSD9</accession>
<gene>
    <name evidence="1" type="ORF">BcabD6B2_24930</name>
</gene>
<evidence type="ECO:0000313" key="1">
    <source>
        <dbReference type="EMBL" id="GIX63058.1"/>
    </source>
</evidence>
<reference evidence="1 2" key="1">
    <citation type="submission" date="2021-06" db="EMBL/GenBank/DDBJ databases">
        <title>Genome sequence of Babesia caballi.</title>
        <authorList>
            <person name="Yamagishi J."/>
            <person name="Kidaka T."/>
            <person name="Ochi A."/>
        </authorList>
    </citation>
    <scope>NUCLEOTIDE SEQUENCE [LARGE SCALE GENOMIC DNA]</scope>
    <source>
        <strain evidence="1">USDA-D6B2</strain>
    </source>
</reference>